<proteinExistence type="predicted"/>
<comment type="caution">
    <text evidence="1">The sequence shown here is derived from an EMBL/GenBank/DDBJ whole genome shotgun (WGS) entry which is preliminary data.</text>
</comment>
<evidence type="ECO:0000313" key="1">
    <source>
        <dbReference type="EMBL" id="GBG23128.1"/>
    </source>
</evidence>
<sequence length="343" mass="37330">MLIVPKSTAKRKKISNSQFVSIALIVLFSSFSSVGGQAQSIGKSDSDERDCEVVAKVISGDINWTPQSKLCKDDKIHPVRGRKVEIFCYSHGKVLYLTDSNVGEHCLPLSQRRFENCTLKNGYTCVTPKGPGSDENMPTLITPYGVVILNTNPILSWSAAPLATSYMVQMEGKGVNWSVEVKATQLPYPKDQPAMESGNVYNVNVVANRGDEPIAASTSILLVVPTDKAQEIAMTINRLQSLNQFQDELAIDVDSVYQAENLVNESILVLKARAKAGSKNPTIYRLLGDRYLEAYLPSAAISAYATASKLARKENNADELVKAEAGAKIADQSQKKVERAKGG</sequence>
<dbReference type="Proteomes" id="UP000245124">
    <property type="component" value="Unassembled WGS sequence"/>
</dbReference>
<protein>
    <submittedName>
        <fullName evidence="1">Uncharacterized protein</fullName>
    </submittedName>
</protein>
<keyword evidence="2" id="KW-1185">Reference proteome</keyword>
<dbReference type="EMBL" id="BDUD01000002">
    <property type="protein sequence ID" value="GBG23128.1"/>
    <property type="molecule type" value="Genomic_DNA"/>
</dbReference>
<organism evidence="1 2">
    <name type="scientific">Nostoc commune NIES-4072</name>
    <dbReference type="NCBI Taxonomy" id="2005467"/>
    <lineage>
        <taxon>Bacteria</taxon>
        <taxon>Bacillati</taxon>
        <taxon>Cyanobacteriota</taxon>
        <taxon>Cyanophyceae</taxon>
        <taxon>Nostocales</taxon>
        <taxon>Nostocaceae</taxon>
        <taxon>Nostoc</taxon>
    </lineage>
</organism>
<gene>
    <name evidence="1" type="ORF">NIES4072_68400</name>
</gene>
<dbReference type="AlphaFoldDB" id="A0A2R5G095"/>
<evidence type="ECO:0000313" key="2">
    <source>
        <dbReference type="Proteomes" id="UP000245124"/>
    </source>
</evidence>
<reference evidence="1 2" key="1">
    <citation type="submission" date="2017-06" db="EMBL/GenBank/DDBJ databases">
        <title>Genome sequencing of cyanobaciteial culture collection at National Institute for Environmental Studies (NIES).</title>
        <authorList>
            <person name="Hirose Y."/>
            <person name="Shimura Y."/>
            <person name="Fujisawa T."/>
            <person name="Nakamura Y."/>
            <person name="Kawachi M."/>
        </authorList>
    </citation>
    <scope>NUCLEOTIDE SEQUENCE [LARGE SCALE GENOMIC DNA]</scope>
    <source>
        <strain evidence="1 2">NIES-4072</strain>
    </source>
</reference>
<name>A0A2R5G095_NOSCO</name>
<accession>A0A2R5G095</accession>